<reference evidence="1 2" key="1">
    <citation type="submission" date="2013-11" db="EMBL/GenBank/DDBJ databases">
        <title>The Genome Sequence of Phytophthora parasitica P1976.</title>
        <authorList>
            <consortium name="The Broad Institute Genomics Platform"/>
            <person name="Russ C."/>
            <person name="Tyler B."/>
            <person name="Panabieres F."/>
            <person name="Shan W."/>
            <person name="Tripathy S."/>
            <person name="Grunwald N."/>
            <person name="Machado M."/>
            <person name="Johnson C.S."/>
            <person name="Walker B."/>
            <person name="Young S."/>
            <person name="Zeng Q."/>
            <person name="Gargeya S."/>
            <person name="Fitzgerald M."/>
            <person name="Haas B."/>
            <person name="Abouelleil A."/>
            <person name="Allen A.W."/>
            <person name="Alvarado L."/>
            <person name="Arachchi H.M."/>
            <person name="Berlin A.M."/>
            <person name="Chapman S.B."/>
            <person name="Gainer-Dewar J."/>
            <person name="Goldberg J."/>
            <person name="Griggs A."/>
            <person name="Gujja S."/>
            <person name="Hansen M."/>
            <person name="Howarth C."/>
            <person name="Imamovic A."/>
            <person name="Ireland A."/>
            <person name="Larimer J."/>
            <person name="McCowan C."/>
            <person name="Murphy C."/>
            <person name="Pearson M."/>
            <person name="Poon T.W."/>
            <person name="Priest M."/>
            <person name="Roberts A."/>
            <person name="Saif S."/>
            <person name="Shea T."/>
            <person name="Sisk P."/>
            <person name="Sykes S."/>
            <person name="Wortman J."/>
            <person name="Nusbaum C."/>
            <person name="Birren B."/>
        </authorList>
    </citation>
    <scope>NUCLEOTIDE SEQUENCE [LARGE SCALE GENOMIC DNA]</scope>
    <source>
        <strain evidence="1 2">P1976</strain>
    </source>
</reference>
<dbReference type="OrthoDB" id="118280at2759"/>
<evidence type="ECO:0000313" key="1">
    <source>
        <dbReference type="EMBL" id="ETO59373.1"/>
    </source>
</evidence>
<organism evidence="1 2">
    <name type="scientific">Phytophthora nicotianae P1976</name>
    <dbReference type="NCBI Taxonomy" id="1317066"/>
    <lineage>
        <taxon>Eukaryota</taxon>
        <taxon>Sar</taxon>
        <taxon>Stramenopiles</taxon>
        <taxon>Oomycota</taxon>
        <taxon>Peronosporomycetes</taxon>
        <taxon>Peronosporales</taxon>
        <taxon>Peronosporaceae</taxon>
        <taxon>Phytophthora</taxon>
    </lineage>
</organism>
<comment type="caution">
    <text evidence="1">The sequence shown here is derived from an EMBL/GenBank/DDBJ whole genome shotgun (WGS) entry which is preliminary data.</text>
</comment>
<proteinExistence type="predicted"/>
<dbReference type="EMBL" id="ANJA01004118">
    <property type="protein sequence ID" value="ETO59373.1"/>
    <property type="molecule type" value="Genomic_DNA"/>
</dbReference>
<gene>
    <name evidence="1" type="ORF">F444_22280</name>
</gene>
<evidence type="ECO:0000313" key="2">
    <source>
        <dbReference type="Proteomes" id="UP000028582"/>
    </source>
</evidence>
<dbReference type="AlphaFoldDB" id="A0A080YYB2"/>
<sequence>MLSSLNKRSQTRWTICAAESQAVRVADEWPDEEVVANDVSAVALVISNPGPVDHSPQYMAALEKEITQATIQAEALATHKRRRRVRRVSKNCRTLSKFGPANRHFRRVQSSKPAANQTETRREILARQEMQRMRQQVLVLERRQALLSALHLARRANAMQLVADKVHSYYRSFSHGYDPTRSNAWEVEALLRSMMLPDVQSPAFRDLDTFLMQWHNYSRYHAEITLHCEQIQPLESDDPDVYPVQCIGRSTLRISRDTIKHFFQPLLADEEMVQRLVGKTYDFPFVSRFHFNSAGRVFNVEPRAELAAGLLDLVVDPFSTVRMLGASKLTDDGCLHAYSNQDAAGASSTPAVDVL</sequence>
<protein>
    <submittedName>
        <fullName evidence="1">Uncharacterized protein</fullName>
    </submittedName>
</protein>
<accession>A0A080YYB2</accession>
<dbReference type="Proteomes" id="UP000028582">
    <property type="component" value="Unassembled WGS sequence"/>
</dbReference>
<name>A0A080YYB2_PHYNI</name>